<dbReference type="GO" id="GO:0016787">
    <property type="term" value="F:hydrolase activity"/>
    <property type="evidence" value="ECO:0007669"/>
    <property type="project" value="UniProtKB-UniRule"/>
</dbReference>
<keyword evidence="2" id="KW-0442">Lipid degradation</keyword>
<dbReference type="SUPFAM" id="SSF52151">
    <property type="entry name" value="FabD/lysophospholipase-like"/>
    <property type="match status" value="1"/>
</dbReference>
<dbReference type="GO" id="GO:0016042">
    <property type="term" value="P:lipid catabolic process"/>
    <property type="evidence" value="ECO:0007669"/>
    <property type="project" value="UniProtKB-UniRule"/>
</dbReference>
<dbReference type="InterPro" id="IPR016035">
    <property type="entry name" value="Acyl_Trfase/lysoPLipase"/>
</dbReference>
<dbReference type="AlphaFoldDB" id="A0A832H080"/>
<feature type="short sequence motif" description="GXGXXG" evidence="2">
    <location>
        <begin position="46"/>
        <end position="51"/>
    </location>
</feature>
<dbReference type="PANTHER" id="PTHR46394:SF1">
    <property type="entry name" value="PNPLA DOMAIN-CONTAINING PROTEIN"/>
    <property type="match status" value="1"/>
</dbReference>
<dbReference type="PANTHER" id="PTHR46394">
    <property type="entry name" value="ANNEXIN"/>
    <property type="match status" value="1"/>
</dbReference>
<dbReference type="PROSITE" id="PS51635">
    <property type="entry name" value="PNPLA"/>
    <property type="match status" value="1"/>
</dbReference>
<keyword evidence="1 2" id="KW-0443">Lipid metabolism</keyword>
<dbReference type="InterPro" id="IPR002641">
    <property type="entry name" value="PNPLA_dom"/>
</dbReference>
<keyword evidence="2" id="KW-0378">Hydrolase</keyword>
<feature type="domain" description="PNPLA" evidence="3">
    <location>
        <begin position="42"/>
        <end position="249"/>
    </location>
</feature>
<accession>A0A832H080</accession>
<feature type="short sequence motif" description="DGA/G" evidence="2">
    <location>
        <begin position="236"/>
        <end position="238"/>
    </location>
</feature>
<reference evidence="4" key="1">
    <citation type="journal article" date="2020" name="mSystems">
        <title>Genome- and Community-Level Interaction Insights into Carbon Utilization and Element Cycling Functions of Hydrothermarchaeota in Hydrothermal Sediment.</title>
        <authorList>
            <person name="Zhou Z."/>
            <person name="Liu Y."/>
            <person name="Xu W."/>
            <person name="Pan J."/>
            <person name="Luo Z.H."/>
            <person name="Li M."/>
        </authorList>
    </citation>
    <scope>NUCLEOTIDE SEQUENCE [LARGE SCALE GENOMIC DNA]</scope>
    <source>
        <strain evidence="4">SpSt-402</strain>
    </source>
</reference>
<dbReference type="CDD" id="cd07207">
    <property type="entry name" value="Pat_ExoU_VipD_like"/>
    <property type="match status" value="1"/>
</dbReference>
<evidence type="ECO:0000256" key="2">
    <source>
        <dbReference type="PROSITE-ProRule" id="PRU01161"/>
    </source>
</evidence>
<proteinExistence type="predicted"/>
<evidence type="ECO:0000259" key="3">
    <source>
        <dbReference type="PROSITE" id="PS51635"/>
    </source>
</evidence>
<feature type="short sequence motif" description="GXSXG" evidence="2">
    <location>
        <begin position="73"/>
        <end position="77"/>
    </location>
</feature>
<evidence type="ECO:0000313" key="4">
    <source>
        <dbReference type="EMBL" id="HGW92966.1"/>
    </source>
</evidence>
<evidence type="ECO:0000256" key="1">
    <source>
        <dbReference type="ARBA" id="ARBA00023098"/>
    </source>
</evidence>
<dbReference type="InterPro" id="IPR052580">
    <property type="entry name" value="Lipid_Hydrolase"/>
</dbReference>
<feature type="active site" description="Nucleophile" evidence="2">
    <location>
        <position position="75"/>
    </location>
</feature>
<dbReference type="Gene3D" id="3.40.1090.10">
    <property type="entry name" value="Cytosolic phospholipase A2 catalytic domain"/>
    <property type="match status" value="2"/>
</dbReference>
<sequence length="378" mass="42025">MTNWQPSDVFAKNPTLRLSLDERAKIQEKLPQAEDGNFYADAVFEGGGVKGTAFLGALRCFDDAGIKFRKVAGTSAGAITAAMLAAGFTVDRLESILGALDYNSLLSKKTSPFIVNGSPEDDLDNSIWMLVNLLLVGKRGQYSSEPFLCWLQNQLDEQGISSFTSIKCESEAWYHQRELRVVVSDISQKAMRVLPLELPAYQKSADQFSVSEAVRLSMSIPLFFEPGKLGESTIVDGGILSNFPLWIYDAPACQRPKCPTFGFQLGEEESDNKESKTENPTRTAAGIFSNMFSTMLVAVDRHYVVRNDQGRVIKIGTGKITATKFNLSNADKDYLYEQGYQKAKDFLLNEWSWEKHLGDRGFCKVEVQESPTVRELVA</sequence>
<dbReference type="Pfam" id="PF01734">
    <property type="entry name" value="Patatin"/>
    <property type="match status" value="1"/>
</dbReference>
<organism evidence="4">
    <name type="scientific">Oscillatoriales cyanobacterium SpSt-402</name>
    <dbReference type="NCBI Taxonomy" id="2282168"/>
    <lineage>
        <taxon>Bacteria</taxon>
        <taxon>Bacillati</taxon>
        <taxon>Cyanobacteriota</taxon>
        <taxon>Cyanophyceae</taxon>
        <taxon>Oscillatoriophycideae</taxon>
        <taxon>Oscillatoriales</taxon>
    </lineage>
</organism>
<comment type="caution">
    <text evidence="4">The sequence shown here is derived from an EMBL/GenBank/DDBJ whole genome shotgun (WGS) entry which is preliminary data.</text>
</comment>
<feature type="active site" description="Proton acceptor" evidence="2">
    <location>
        <position position="236"/>
    </location>
</feature>
<gene>
    <name evidence="4" type="ORF">ENR47_01585</name>
</gene>
<protein>
    <submittedName>
        <fullName evidence="4">Phospholipase</fullName>
    </submittedName>
</protein>
<name>A0A832H080_9CYAN</name>
<dbReference type="EMBL" id="DSRD01000102">
    <property type="protein sequence ID" value="HGW92966.1"/>
    <property type="molecule type" value="Genomic_DNA"/>
</dbReference>